<protein>
    <submittedName>
        <fullName evidence="1">Nitroreductase</fullName>
    </submittedName>
</protein>
<dbReference type="Gene3D" id="3.40.109.10">
    <property type="entry name" value="NADH Oxidase"/>
    <property type="match status" value="1"/>
</dbReference>
<dbReference type="SUPFAM" id="SSF55469">
    <property type="entry name" value="FMN-dependent nitroreductase-like"/>
    <property type="match status" value="1"/>
</dbReference>
<reference evidence="1 2" key="1">
    <citation type="submission" date="2018-03" db="EMBL/GenBank/DDBJ databases">
        <title>Novel Streptomyces sp. from soil.</title>
        <authorList>
            <person name="Tan G.Y.A."/>
            <person name="Lee Z.Y."/>
        </authorList>
    </citation>
    <scope>NUCLEOTIDE SEQUENCE [LARGE SCALE GENOMIC DNA]</scope>
    <source>
        <strain evidence="1 2">ST5x</strain>
    </source>
</reference>
<dbReference type="NCBIfam" id="NF047509">
    <property type="entry name" value="Rv3131_FMN_oxido"/>
    <property type="match status" value="1"/>
</dbReference>
<dbReference type="AlphaFoldDB" id="A0A2S9Q2C8"/>
<dbReference type="InterPro" id="IPR000415">
    <property type="entry name" value="Nitroreductase-like"/>
</dbReference>
<evidence type="ECO:0000313" key="1">
    <source>
        <dbReference type="EMBL" id="PRH80788.1"/>
    </source>
</evidence>
<dbReference type="PANTHER" id="PTHR23026">
    <property type="entry name" value="NADPH NITROREDUCTASE"/>
    <property type="match status" value="1"/>
</dbReference>
<evidence type="ECO:0000313" key="2">
    <source>
        <dbReference type="Proteomes" id="UP000239322"/>
    </source>
</evidence>
<sequence>MHNAQPWLFGYRRSSGELTLRADLARTMPRADPAMRGLHLGCGAALFNLRVAAAHGGRSAALRLLPDPADPLLLAVCTFSVPVRDDTPTDLFPAIRRRRTNRQPFSGEPVAPELRDALSAAARLEGARLAFAGSWHAETLVDLVRTAEAEEATVPAVRRELAQWVATTAERGRADGIPPAAFGPRRYGGKAPVRDFATATAEPTGRPAAVFEETPCLAVLETADDSAPDWLRAGQALERVWLQATADGLAVSVNSQAFEWPELRWAARDPRSGRGRPQLMLRFGYGPEVPATPRRDLSEVLEIR</sequence>
<dbReference type="GO" id="GO:0016491">
    <property type="term" value="F:oxidoreductase activity"/>
    <property type="evidence" value="ECO:0007669"/>
    <property type="project" value="InterPro"/>
</dbReference>
<name>A0A2S9Q2C8_9ACTN</name>
<accession>A0A2S9Q2C8</accession>
<gene>
    <name evidence="1" type="ORF">C6N75_02445</name>
</gene>
<organism evidence="1 2">
    <name type="scientific">Streptomyces solincola</name>
    <dbReference type="NCBI Taxonomy" id="2100817"/>
    <lineage>
        <taxon>Bacteria</taxon>
        <taxon>Bacillati</taxon>
        <taxon>Actinomycetota</taxon>
        <taxon>Actinomycetes</taxon>
        <taxon>Kitasatosporales</taxon>
        <taxon>Streptomycetaceae</taxon>
        <taxon>Streptomyces</taxon>
    </lineage>
</organism>
<dbReference type="InterPro" id="IPR050627">
    <property type="entry name" value="Nitroreductase/BluB"/>
</dbReference>
<dbReference type="Proteomes" id="UP000239322">
    <property type="component" value="Unassembled WGS sequence"/>
</dbReference>
<dbReference type="OrthoDB" id="8156917at2"/>
<comment type="caution">
    <text evidence="1">The sequence shown here is derived from an EMBL/GenBank/DDBJ whole genome shotgun (WGS) entry which is preliminary data.</text>
</comment>
<dbReference type="EMBL" id="PVLV01000034">
    <property type="protein sequence ID" value="PRH80788.1"/>
    <property type="molecule type" value="Genomic_DNA"/>
</dbReference>
<dbReference type="PANTHER" id="PTHR23026:SF123">
    <property type="entry name" value="NAD(P)H NITROREDUCTASE RV3131-RELATED"/>
    <property type="match status" value="1"/>
</dbReference>
<proteinExistence type="predicted"/>
<keyword evidence="2" id="KW-1185">Reference proteome</keyword>